<reference evidence="2" key="2">
    <citation type="submission" date="2020-11" db="EMBL/GenBank/DDBJ databases">
        <authorList>
            <person name="McCartney M.A."/>
            <person name="Auch B."/>
            <person name="Kono T."/>
            <person name="Mallez S."/>
            <person name="Becker A."/>
            <person name="Gohl D.M."/>
            <person name="Silverstein K.A.T."/>
            <person name="Koren S."/>
            <person name="Bechman K.B."/>
            <person name="Herman A."/>
            <person name="Abrahante J.E."/>
            <person name="Garbe J."/>
        </authorList>
    </citation>
    <scope>NUCLEOTIDE SEQUENCE</scope>
    <source>
        <strain evidence="2">Duluth1</strain>
        <tissue evidence="2">Whole animal</tissue>
    </source>
</reference>
<evidence type="ECO:0000313" key="2">
    <source>
        <dbReference type="EMBL" id="KAH3827890.1"/>
    </source>
</evidence>
<evidence type="ECO:0000313" key="3">
    <source>
        <dbReference type="Proteomes" id="UP000828390"/>
    </source>
</evidence>
<keyword evidence="3" id="KW-1185">Reference proteome</keyword>
<proteinExistence type="predicted"/>
<dbReference type="Proteomes" id="UP000828390">
    <property type="component" value="Unassembled WGS sequence"/>
</dbReference>
<organism evidence="2 3">
    <name type="scientific">Dreissena polymorpha</name>
    <name type="common">Zebra mussel</name>
    <name type="synonym">Mytilus polymorpha</name>
    <dbReference type="NCBI Taxonomy" id="45954"/>
    <lineage>
        <taxon>Eukaryota</taxon>
        <taxon>Metazoa</taxon>
        <taxon>Spiralia</taxon>
        <taxon>Lophotrochozoa</taxon>
        <taxon>Mollusca</taxon>
        <taxon>Bivalvia</taxon>
        <taxon>Autobranchia</taxon>
        <taxon>Heteroconchia</taxon>
        <taxon>Euheterodonta</taxon>
        <taxon>Imparidentia</taxon>
        <taxon>Neoheterodontei</taxon>
        <taxon>Myida</taxon>
        <taxon>Dreissenoidea</taxon>
        <taxon>Dreissenidae</taxon>
        <taxon>Dreissena</taxon>
    </lineage>
</organism>
<protein>
    <submittedName>
        <fullName evidence="2">Uncharacterized protein</fullName>
    </submittedName>
</protein>
<evidence type="ECO:0000256" key="1">
    <source>
        <dbReference type="SAM" id="MobiDB-lite"/>
    </source>
</evidence>
<sequence>MYVSQTVAYTTDGRVLCVSGSPRMQNHRVNSCEAYSFGETGCDSDTSGYSSTSSIDSVEEERRVAPSEEKIKSVWKCWSQHLNSFSGPRCSTPKPDSENVVLKKRVKLRYFSRPLTAVKKMLCSHSSDRDTLVLNSCCIRNPFSPACVLKIRAKQVANMRSLDSGLNFKLSARCQSSVKEDRKCPPCPTPSFYVGGKLITVNRAYNERVSTEDRQTGNRKPRLQARGLMLGESLDESMAEFLSNVNQQNLASYLQFYDVVTKNANHTPSYFKV</sequence>
<reference evidence="2" key="1">
    <citation type="journal article" date="2019" name="bioRxiv">
        <title>The Genome of the Zebra Mussel, Dreissena polymorpha: A Resource for Invasive Species Research.</title>
        <authorList>
            <person name="McCartney M.A."/>
            <person name="Auch B."/>
            <person name="Kono T."/>
            <person name="Mallez S."/>
            <person name="Zhang Y."/>
            <person name="Obille A."/>
            <person name="Becker A."/>
            <person name="Abrahante J.E."/>
            <person name="Garbe J."/>
            <person name="Badalamenti J.P."/>
            <person name="Herman A."/>
            <person name="Mangelson H."/>
            <person name="Liachko I."/>
            <person name="Sullivan S."/>
            <person name="Sone E.D."/>
            <person name="Koren S."/>
            <person name="Silverstein K.A.T."/>
            <person name="Beckman K.B."/>
            <person name="Gohl D.M."/>
        </authorList>
    </citation>
    <scope>NUCLEOTIDE SEQUENCE</scope>
    <source>
        <strain evidence="2">Duluth1</strain>
        <tissue evidence="2">Whole animal</tissue>
    </source>
</reference>
<feature type="region of interest" description="Disordered" evidence="1">
    <location>
        <begin position="42"/>
        <end position="63"/>
    </location>
</feature>
<dbReference type="EMBL" id="JAIWYP010000005">
    <property type="protein sequence ID" value="KAH3827890.1"/>
    <property type="molecule type" value="Genomic_DNA"/>
</dbReference>
<dbReference type="AlphaFoldDB" id="A0A9D4H3J2"/>
<accession>A0A9D4H3J2</accession>
<name>A0A9D4H3J2_DREPO</name>
<feature type="compositionally biased region" description="Low complexity" evidence="1">
    <location>
        <begin position="42"/>
        <end position="56"/>
    </location>
</feature>
<gene>
    <name evidence="2" type="ORF">DPMN_129834</name>
</gene>
<comment type="caution">
    <text evidence="2">The sequence shown here is derived from an EMBL/GenBank/DDBJ whole genome shotgun (WGS) entry which is preliminary data.</text>
</comment>